<feature type="transmembrane region" description="Helical" evidence="1">
    <location>
        <begin position="9"/>
        <end position="29"/>
    </location>
</feature>
<keyword evidence="1" id="KW-0812">Transmembrane</keyword>
<organism evidence="3 4">
    <name type="scientific">candidate division MSBL1 archaeon SCGC-AAA259E19</name>
    <dbReference type="NCBI Taxonomy" id="1698264"/>
    <lineage>
        <taxon>Archaea</taxon>
        <taxon>Methanobacteriati</taxon>
        <taxon>Methanobacteriota</taxon>
        <taxon>candidate division MSBL1</taxon>
    </lineage>
</organism>
<evidence type="ECO:0000313" key="3">
    <source>
        <dbReference type="EMBL" id="KXA92758.1"/>
    </source>
</evidence>
<comment type="caution">
    <text evidence="3">The sequence shown here is derived from an EMBL/GenBank/DDBJ whole genome shotgun (WGS) entry which is preliminary data.</text>
</comment>
<sequence length="439" mass="50150">MIKRRSRKIILLVFLLIVSILTASVFLFIRRGTDSRWSELDPEEKEFLNKVERKAFEFFWNEADSSTGLIPDRTNSEVCSIASVGFGLSAVCIAEEREWVSYENAYEWVLRVLNSFYDDPEDPDDFVVDGSHGFFYHFVNSRTGERSGNSEISLIDTALLAAGVLHAGQHFEGTRVEKLADGIYRKIEWDWLQSGNCMKVTPDGVKSRGYDEYILAYILALGSPTHPISSDCWDGYASGYGWIQEWPQNYTGGSYLTPRGERYPLAYLYQFPACWIDFRGRRDNYANYWQSGINALKANRRHCLNWGENHGYSKELWGWTAADGPDGYLGYGEPYDGTLSPSAIGASISFLPEYAISSLKYIYEEYPKAWKENEYGFVDSFNPSRNWYASDYIGIDQGNLVLSIEDFRSGLVWKEFMRISYVQVAMEKAGFVKVDSNSS</sequence>
<proteinExistence type="predicted"/>
<keyword evidence="1" id="KW-1133">Transmembrane helix</keyword>
<feature type="domain" description="Glycoamylase-like" evidence="2">
    <location>
        <begin position="208"/>
        <end position="419"/>
    </location>
</feature>
<reference evidence="3 4" key="1">
    <citation type="journal article" date="2016" name="Sci. Rep.">
        <title>Metabolic traits of an uncultured archaeal lineage -MSBL1- from brine pools of the Red Sea.</title>
        <authorList>
            <person name="Mwirichia R."/>
            <person name="Alam I."/>
            <person name="Rashid M."/>
            <person name="Vinu M."/>
            <person name="Ba-Alawi W."/>
            <person name="Anthony Kamau A."/>
            <person name="Kamanda Ngugi D."/>
            <person name="Goker M."/>
            <person name="Klenk H.P."/>
            <person name="Bajic V."/>
            <person name="Stingl U."/>
        </authorList>
    </citation>
    <scope>NUCLEOTIDE SEQUENCE [LARGE SCALE GENOMIC DNA]</scope>
    <source>
        <strain evidence="3">SCGC-AAA259E19</strain>
    </source>
</reference>
<evidence type="ECO:0000256" key="1">
    <source>
        <dbReference type="SAM" id="Phobius"/>
    </source>
</evidence>
<protein>
    <recommendedName>
        <fullName evidence="2">Glycoamylase-like domain-containing protein</fullName>
    </recommendedName>
</protein>
<dbReference type="AlphaFoldDB" id="A0A133UEX1"/>
<accession>A0A133UEX1</accession>
<evidence type="ECO:0000259" key="2">
    <source>
        <dbReference type="Pfam" id="PF10091"/>
    </source>
</evidence>
<keyword evidence="1" id="KW-0472">Membrane</keyword>
<dbReference type="PATRIC" id="fig|1698264.3.peg.528"/>
<dbReference type="EMBL" id="LHXO01000139">
    <property type="protein sequence ID" value="KXA92758.1"/>
    <property type="molecule type" value="Genomic_DNA"/>
</dbReference>
<evidence type="ECO:0000313" key="4">
    <source>
        <dbReference type="Proteomes" id="UP000070284"/>
    </source>
</evidence>
<keyword evidence="4" id="KW-1185">Reference proteome</keyword>
<dbReference type="InterPro" id="IPR019282">
    <property type="entry name" value="Glycoamylase-like_cons_dom"/>
</dbReference>
<dbReference type="Gene3D" id="1.50.10.140">
    <property type="match status" value="1"/>
</dbReference>
<gene>
    <name evidence="3" type="ORF">AKJ65_07095</name>
</gene>
<dbReference type="Pfam" id="PF10091">
    <property type="entry name" value="Glycoamylase"/>
    <property type="match status" value="1"/>
</dbReference>
<dbReference type="Proteomes" id="UP000070284">
    <property type="component" value="Unassembled WGS sequence"/>
</dbReference>
<name>A0A133UEX1_9EURY</name>